<reference evidence="2 3" key="1">
    <citation type="submission" date="2019-09" db="EMBL/GenBank/DDBJ databases">
        <title>Genome sequence of Rhodovastum atsumiense, a diverse member of the Acetobacteraceae family of non-sulfur purple photosynthetic bacteria.</title>
        <authorList>
            <person name="Meyer T."/>
            <person name="Kyndt J."/>
        </authorList>
    </citation>
    <scope>NUCLEOTIDE SEQUENCE [LARGE SCALE GENOMIC DNA]</scope>
    <source>
        <strain evidence="2 3">DSM 21279</strain>
    </source>
</reference>
<organism evidence="2 3">
    <name type="scientific">Rhodovastum atsumiense</name>
    <dbReference type="NCBI Taxonomy" id="504468"/>
    <lineage>
        <taxon>Bacteria</taxon>
        <taxon>Pseudomonadati</taxon>
        <taxon>Pseudomonadota</taxon>
        <taxon>Alphaproteobacteria</taxon>
        <taxon>Acetobacterales</taxon>
        <taxon>Acetobacteraceae</taxon>
        <taxon>Rhodovastum</taxon>
    </lineage>
</organism>
<comment type="caution">
    <text evidence="2">The sequence shown here is derived from an EMBL/GenBank/DDBJ whole genome shotgun (WGS) entry which is preliminary data.</text>
</comment>
<dbReference type="PANTHER" id="PTHR39650">
    <property type="entry name" value="CDP-ARCHAEOL SYNTHASE"/>
    <property type="match status" value="1"/>
</dbReference>
<evidence type="ECO:0000256" key="1">
    <source>
        <dbReference type="SAM" id="Phobius"/>
    </source>
</evidence>
<dbReference type="Proteomes" id="UP000325255">
    <property type="component" value="Unassembled WGS sequence"/>
</dbReference>
<proteinExistence type="predicted"/>
<accession>A0A5M6J1Z3</accession>
<sequence length="163" mass="17506">MDHRLLLLSVLFLLMVANGAPILAGKLVGGRFAAPIDRGLRWRDGRSLFGASKTFRGVAASIGATAVAALPVGLDWISGAALAAAAMAGDLFASFLKRRLAIPLHGEVFGLDQIPEALLPLLLLRLRLGLSWLDVAEVALMFVALQIVLSRALFHLRIRDRPH</sequence>
<name>A0A5M6J1Z3_9PROT</name>
<protein>
    <submittedName>
        <fullName evidence="2">CDP-archaeol synthase</fullName>
    </submittedName>
</protein>
<keyword evidence="1" id="KW-1133">Transmembrane helix</keyword>
<dbReference type="RefSeq" id="WP_150038316.1">
    <property type="nucleotide sequence ID" value="NZ_OW485601.1"/>
</dbReference>
<dbReference type="EMBL" id="VWPK01000001">
    <property type="protein sequence ID" value="KAA5614612.1"/>
    <property type="molecule type" value="Genomic_DNA"/>
</dbReference>
<feature type="transmembrane region" description="Helical" evidence="1">
    <location>
        <begin position="132"/>
        <end position="154"/>
    </location>
</feature>
<keyword evidence="1" id="KW-0812">Transmembrane</keyword>
<dbReference type="InterPro" id="IPR032690">
    <property type="entry name" value="CarS"/>
</dbReference>
<evidence type="ECO:0000313" key="3">
    <source>
        <dbReference type="Proteomes" id="UP000325255"/>
    </source>
</evidence>
<dbReference type="PANTHER" id="PTHR39650:SF1">
    <property type="entry name" value="CDP-ARCHAEOL SYNTHASE"/>
    <property type="match status" value="1"/>
</dbReference>
<keyword evidence="3" id="KW-1185">Reference proteome</keyword>
<dbReference type="Pfam" id="PF01864">
    <property type="entry name" value="CarS-like"/>
    <property type="match status" value="1"/>
</dbReference>
<evidence type="ECO:0000313" key="2">
    <source>
        <dbReference type="EMBL" id="KAA5614612.1"/>
    </source>
</evidence>
<keyword evidence="1" id="KW-0472">Membrane</keyword>
<dbReference type="AlphaFoldDB" id="A0A5M6J1Z3"/>
<dbReference type="OrthoDB" id="8850121at2"/>
<gene>
    <name evidence="2" type="ORF">F1189_00330</name>
</gene>